<gene>
    <name evidence="3" type="ORF">GGE31_004073</name>
    <name evidence="2" type="ORF">GGE33_004188</name>
    <name evidence="4" type="ORF">GGE35_004015</name>
</gene>
<feature type="signal peptide" evidence="1">
    <location>
        <begin position="1"/>
        <end position="28"/>
    </location>
</feature>
<proteinExistence type="predicted"/>
<evidence type="ECO:0000313" key="5">
    <source>
        <dbReference type="Proteomes" id="UP000520770"/>
    </source>
</evidence>
<keyword evidence="6" id="KW-1185">Reference proteome</keyword>
<dbReference type="EMBL" id="JACIGY010000006">
    <property type="protein sequence ID" value="MBB4413545.1"/>
    <property type="molecule type" value="Genomic_DNA"/>
</dbReference>
<sequence>MNRQTFAARSLAFALMSAASFIATGAMAAEMVVYKSPYCGCCEAWAEALTSSGIALRMENVEDMDALKAGYKVPEDAWSCHTAVAGGYVFEGHVPLEAVNRVLAERPDIAGIAVPGMPSGSLGMGEDPSASYDVIAFNKDGGQSVYMEIRP</sequence>
<dbReference type="RefSeq" id="WP_394353678.1">
    <property type="nucleotide sequence ID" value="NZ_JACIGW010000005.1"/>
</dbReference>
<accession>A0A7W6Y2T5</accession>
<dbReference type="Proteomes" id="UP000520770">
    <property type="component" value="Unassembled WGS sequence"/>
</dbReference>
<evidence type="ECO:0000256" key="1">
    <source>
        <dbReference type="SAM" id="SignalP"/>
    </source>
</evidence>
<keyword evidence="1" id="KW-0732">Signal</keyword>
<evidence type="ECO:0000313" key="2">
    <source>
        <dbReference type="EMBL" id="MBB4350423.1"/>
    </source>
</evidence>
<dbReference type="Proteomes" id="UP000524535">
    <property type="component" value="Unassembled WGS sequence"/>
</dbReference>
<dbReference type="AlphaFoldDB" id="A0A7W6Y2T5"/>
<dbReference type="Pfam" id="PF04214">
    <property type="entry name" value="DUF411"/>
    <property type="match status" value="1"/>
</dbReference>
<protein>
    <recommendedName>
        <fullName evidence="8">DUF411 domain-containing protein</fullName>
    </recommendedName>
</protein>
<dbReference type="EMBL" id="JACIHM010000006">
    <property type="protein sequence ID" value="MBB4448178.1"/>
    <property type="molecule type" value="Genomic_DNA"/>
</dbReference>
<feature type="chain" id="PRO_5036214471" description="DUF411 domain-containing protein" evidence="1">
    <location>
        <begin position="29"/>
        <end position="151"/>
    </location>
</feature>
<evidence type="ECO:0000313" key="3">
    <source>
        <dbReference type="EMBL" id="MBB4413545.1"/>
    </source>
</evidence>
<name>A0A7W6Y2T5_9HYPH</name>
<dbReference type="EMBL" id="JACIGW010000005">
    <property type="protein sequence ID" value="MBB4350423.1"/>
    <property type="molecule type" value="Genomic_DNA"/>
</dbReference>
<reference evidence="5 6" key="1">
    <citation type="submission" date="2020-08" db="EMBL/GenBank/DDBJ databases">
        <title>Genomic Encyclopedia of Type Strains, Phase IV (KMG-V): Genome sequencing to study the core and pangenomes of soil and plant-associated prokaryotes.</title>
        <authorList>
            <person name="Whitman W."/>
        </authorList>
    </citation>
    <scope>NUCLEOTIDE SEQUENCE [LARGE SCALE GENOMIC DNA]</scope>
    <source>
        <strain evidence="3 6">SEMIA 444</strain>
        <strain evidence="2 5">SEMIA 448</strain>
        <strain evidence="4 7">SEMIA 452</strain>
    </source>
</reference>
<evidence type="ECO:0000313" key="4">
    <source>
        <dbReference type="EMBL" id="MBB4448178.1"/>
    </source>
</evidence>
<comment type="caution">
    <text evidence="4">The sequence shown here is derived from an EMBL/GenBank/DDBJ whole genome shotgun (WGS) entry which is preliminary data.</text>
</comment>
<dbReference type="InterPro" id="IPR007332">
    <property type="entry name" value="DUF411"/>
</dbReference>
<evidence type="ECO:0000313" key="6">
    <source>
        <dbReference type="Proteomes" id="UP000524535"/>
    </source>
</evidence>
<organism evidence="4 7">
    <name type="scientific">Aliirhizobium cellulosilyticum</name>
    <dbReference type="NCBI Taxonomy" id="393664"/>
    <lineage>
        <taxon>Bacteria</taxon>
        <taxon>Pseudomonadati</taxon>
        <taxon>Pseudomonadota</taxon>
        <taxon>Alphaproteobacteria</taxon>
        <taxon>Hyphomicrobiales</taxon>
        <taxon>Rhizobiaceae</taxon>
        <taxon>Aliirhizobium</taxon>
    </lineage>
</organism>
<evidence type="ECO:0000313" key="7">
    <source>
        <dbReference type="Proteomes" id="UP000576087"/>
    </source>
</evidence>
<evidence type="ECO:0008006" key="8">
    <source>
        <dbReference type="Google" id="ProtNLM"/>
    </source>
</evidence>
<dbReference type="Proteomes" id="UP000576087">
    <property type="component" value="Unassembled WGS sequence"/>
</dbReference>